<feature type="compositionally biased region" description="Polar residues" evidence="1">
    <location>
        <begin position="274"/>
        <end position="291"/>
    </location>
</feature>
<feature type="compositionally biased region" description="Basic and acidic residues" evidence="1">
    <location>
        <begin position="154"/>
        <end position="173"/>
    </location>
</feature>
<dbReference type="RefSeq" id="WP_342388465.1">
    <property type="nucleotide sequence ID" value="NZ_CP138333.2"/>
</dbReference>
<feature type="region of interest" description="Disordered" evidence="1">
    <location>
        <begin position="111"/>
        <end position="223"/>
    </location>
</feature>
<sequence length="323" mass="37300">MNDKVKMAATLLPVILVPLFNERKRIKEHPDMQKIGETSSTVYHVAKDKSTSAAESVKNVSTSTYQTGRSAVSKVGDVVSDKRLQHTYKKDQKQYEQSLKQEESLLKQFEKEKEKHRKDRLQEQTESRIPVPKILQSGTESDDEDRSQSMTVSDDYKEPDTASPETRAEKKSNPDNYGIATEYDDDQSHNRASLSEGDEERLDIGIQGEVHDQNNDEQERLDHMNQNINHWIDKKVKGHEEDEYENGKLFTEHKNTLDPRNAEAANKRAEQDDSLFNQHRSLHESQMSSIGRKTGEPGAIRKSRKQKKLEKKINKHKKKQYKQ</sequence>
<evidence type="ECO:0000313" key="3">
    <source>
        <dbReference type="Proteomes" id="UP001455384"/>
    </source>
</evidence>
<name>A0ABZ3CKQ6_9STAP</name>
<feature type="region of interest" description="Disordered" evidence="1">
    <location>
        <begin position="238"/>
        <end position="323"/>
    </location>
</feature>
<protein>
    <submittedName>
        <fullName evidence="2">Uncharacterized protein</fullName>
    </submittedName>
</protein>
<evidence type="ECO:0000256" key="1">
    <source>
        <dbReference type="SAM" id="MobiDB-lite"/>
    </source>
</evidence>
<organism evidence="2 3">
    <name type="scientific">Salinicoccus bachuensis</name>
    <dbReference type="NCBI Taxonomy" id="3136731"/>
    <lineage>
        <taxon>Bacteria</taxon>
        <taxon>Bacillati</taxon>
        <taxon>Bacillota</taxon>
        <taxon>Bacilli</taxon>
        <taxon>Bacillales</taxon>
        <taxon>Staphylococcaceae</taxon>
        <taxon>Salinicoccus</taxon>
    </lineage>
</organism>
<feature type="compositionally biased region" description="Basic residues" evidence="1">
    <location>
        <begin position="301"/>
        <end position="323"/>
    </location>
</feature>
<proteinExistence type="predicted"/>
<reference evidence="3" key="1">
    <citation type="submission" date="2023-10" db="EMBL/GenBank/DDBJ databases">
        <title>Genome analysis and identification of Salinococcus sp. Bachu38 nov., a PGPR from the rhizosphere of Tamarix.</title>
        <authorList>
            <person name="Liang Z."/>
            <person name="Zhang X."/>
            <person name="Jia J."/>
            <person name="Chen X."/>
            <person name="Wang Y."/>
            <person name="Wang Q."/>
            <person name="Wang R."/>
        </authorList>
    </citation>
    <scope>NUCLEOTIDE SEQUENCE [LARGE SCALE GENOMIC DNA]</scope>
    <source>
        <strain evidence="3">Bachu38</strain>
    </source>
</reference>
<feature type="compositionally biased region" description="Basic and acidic residues" evidence="1">
    <location>
        <begin position="209"/>
        <end position="223"/>
    </location>
</feature>
<evidence type="ECO:0000313" key="2">
    <source>
        <dbReference type="EMBL" id="WZX29933.1"/>
    </source>
</evidence>
<feature type="compositionally biased region" description="Basic and acidic residues" evidence="1">
    <location>
        <begin position="250"/>
        <end position="271"/>
    </location>
</feature>
<dbReference type="Proteomes" id="UP001455384">
    <property type="component" value="Chromosome"/>
</dbReference>
<keyword evidence="3" id="KW-1185">Reference proteome</keyword>
<dbReference type="EMBL" id="CP138333">
    <property type="protein sequence ID" value="WZX29933.1"/>
    <property type="molecule type" value="Genomic_DNA"/>
</dbReference>
<gene>
    <name evidence="2" type="ORF">RQP18_01820</name>
</gene>
<accession>A0ABZ3CKQ6</accession>